<organism evidence="4 5">
    <name type="scientific">Duganella guangzhouensis</name>
    <dbReference type="NCBI Taxonomy" id="2666084"/>
    <lineage>
        <taxon>Bacteria</taxon>
        <taxon>Pseudomonadati</taxon>
        <taxon>Pseudomonadota</taxon>
        <taxon>Betaproteobacteria</taxon>
        <taxon>Burkholderiales</taxon>
        <taxon>Oxalobacteraceae</taxon>
        <taxon>Telluria group</taxon>
        <taxon>Duganella</taxon>
    </lineage>
</organism>
<evidence type="ECO:0000256" key="1">
    <source>
        <dbReference type="SAM" id="MobiDB-lite"/>
    </source>
</evidence>
<reference evidence="4 5" key="1">
    <citation type="submission" date="2019-11" db="EMBL/GenBank/DDBJ databases">
        <title>Novel species isolated from a subtropical stream in China.</title>
        <authorList>
            <person name="Lu H."/>
        </authorList>
    </citation>
    <scope>NUCLEOTIDE SEQUENCE [LARGE SCALE GENOMIC DNA]</scope>
    <source>
        <strain evidence="4 5">FT80W</strain>
    </source>
</reference>
<comment type="caution">
    <text evidence="4">The sequence shown here is derived from an EMBL/GenBank/DDBJ whole genome shotgun (WGS) entry which is preliminary data.</text>
</comment>
<feature type="transmembrane region" description="Helical" evidence="2">
    <location>
        <begin position="413"/>
        <end position="430"/>
    </location>
</feature>
<proteinExistence type="predicted"/>
<protein>
    <recommendedName>
        <fullName evidence="6">TspB protein</fullName>
    </recommendedName>
</protein>
<dbReference type="AlphaFoldDB" id="A0A6I2KYY2"/>
<keyword evidence="2" id="KW-1133">Transmembrane helix</keyword>
<dbReference type="EMBL" id="WKJK01000006">
    <property type="protein sequence ID" value="MRW91031.1"/>
    <property type="molecule type" value="Genomic_DNA"/>
</dbReference>
<evidence type="ECO:0000313" key="4">
    <source>
        <dbReference type="EMBL" id="MRW91031.1"/>
    </source>
</evidence>
<name>A0A6I2KYY2_9BURK</name>
<dbReference type="Proteomes" id="UP000433309">
    <property type="component" value="Unassembled WGS sequence"/>
</dbReference>
<keyword evidence="5" id="KW-1185">Reference proteome</keyword>
<feature type="region of interest" description="Disordered" evidence="1">
    <location>
        <begin position="311"/>
        <end position="330"/>
    </location>
</feature>
<sequence>MKRAFVFLFCLMLTISEAHAQAVALGQEIASVIKWKAAARGFAANDPRLGAAVGAVGGAVAEIAAGAVIAGTAPAWGAVLATAALSAAVGYGINALAGWLFNKDGTVTVTGAKPPTSGQEAYYWSVFPGNVVVTGTNLESTAQSAIMQSECGASSCNNNLTWNSIGISSRTIGSWFAGLGQTYTYTYDGYWSKPGTSSTWPRTVSVTGSPFPYEKIGSGTQIPVTDPAGGTTTKPVADALNDLTPDQKSKPLEPKVVADIADAAWRDAASKPDYAGIPYSISDPVIAADVTAARAANPSQAVATVGDLTQPISSTNPLSEPATSPTLNPGTNPAASQPLVNLGIDPVIGSPQLEATPTGADILRPLTGLMPDLKNYKVPDHVGECPKPTFELFGKSIKMDGQCSLFEDIRGQLYNAMIVVFLLIAMFIVLSA</sequence>
<gene>
    <name evidence="4" type="ORF">GJ699_13630</name>
</gene>
<evidence type="ECO:0000256" key="3">
    <source>
        <dbReference type="SAM" id="SignalP"/>
    </source>
</evidence>
<evidence type="ECO:0000313" key="5">
    <source>
        <dbReference type="Proteomes" id="UP000433309"/>
    </source>
</evidence>
<accession>A0A6I2KYY2</accession>
<feature type="chain" id="PRO_5026269473" description="TspB protein" evidence="3">
    <location>
        <begin position="21"/>
        <end position="432"/>
    </location>
</feature>
<evidence type="ECO:0008006" key="6">
    <source>
        <dbReference type="Google" id="ProtNLM"/>
    </source>
</evidence>
<feature type="signal peptide" evidence="3">
    <location>
        <begin position="1"/>
        <end position="20"/>
    </location>
</feature>
<dbReference type="RefSeq" id="WP_154377030.1">
    <property type="nucleotide sequence ID" value="NZ_WKJK01000006.1"/>
</dbReference>
<keyword evidence="3" id="KW-0732">Signal</keyword>
<keyword evidence="2" id="KW-0472">Membrane</keyword>
<keyword evidence="2" id="KW-0812">Transmembrane</keyword>
<evidence type="ECO:0000256" key="2">
    <source>
        <dbReference type="SAM" id="Phobius"/>
    </source>
</evidence>